<dbReference type="Proteomes" id="UP001593833">
    <property type="component" value="Unassembled WGS sequence"/>
</dbReference>
<dbReference type="EMBL" id="JBHPKH010000022">
    <property type="protein sequence ID" value="MFC1572579.1"/>
    <property type="molecule type" value="Genomic_DNA"/>
</dbReference>
<sequence length="310" mass="33019">MKHPVERSTSSFVILAALLLSTALLSGCSENETRPEPWIPPDEWQQVTSSDASDWDPTWSPDGSKLAYSSPHLGNSGSAPYHTIWIIPALGGEPRQLSEMPASFPSWSPDGKRIAFSSGTGGGDICAVWTADTTGTELVRLTSGTGGDLYPQWSPDGSHIVYTSGGYSGPYSSWIIPATGGDPMEILGEDETTGAGTWSPDSTMIAYTTKRTGNFDIWLVPLSGGPPIQLTDSTANERLPSWSPNGRYIAFSSSQPGSHADIWIIPAAGGNAVQATFESSVSEEYSCWSPDGSHIAFSANGDIWIIEIEL</sequence>
<dbReference type="PANTHER" id="PTHR36842">
    <property type="entry name" value="PROTEIN TOLB HOMOLOG"/>
    <property type="match status" value="1"/>
</dbReference>
<proteinExistence type="inferred from homology"/>
<dbReference type="PROSITE" id="PS51257">
    <property type="entry name" value="PROKAR_LIPOPROTEIN"/>
    <property type="match status" value="1"/>
</dbReference>
<evidence type="ECO:0000256" key="2">
    <source>
        <dbReference type="SAM" id="MobiDB-lite"/>
    </source>
</evidence>
<evidence type="ECO:0000313" key="4">
    <source>
        <dbReference type="EMBL" id="MFC1572579.1"/>
    </source>
</evidence>
<feature type="chain" id="PRO_5047106022" evidence="3">
    <location>
        <begin position="27"/>
        <end position="310"/>
    </location>
</feature>
<reference evidence="4 5" key="1">
    <citation type="submission" date="2024-09" db="EMBL/GenBank/DDBJ databases">
        <authorList>
            <person name="D'Angelo T."/>
        </authorList>
    </citation>
    <scope>NUCLEOTIDE SEQUENCE [LARGE SCALE GENOMIC DNA]</scope>
    <source>
        <strain evidence="4">SAG AM-320-E07</strain>
    </source>
</reference>
<evidence type="ECO:0000256" key="3">
    <source>
        <dbReference type="SAM" id="SignalP"/>
    </source>
</evidence>
<name>A0ABV6YJT7_UNCEI</name>
<evidence type="ECO:0000256" key="1">
    <source>
        <dbReference type="ARBA" id="ARBA00009820"/>
    </source>
</evidence>
<keyword evidence="5" id="KW-1185">Reference proteome</keyword>
<organism evidence="4 5">
    <name type="scientific">Eiseniibacteriota bacterium</name>
    <dbReference type="NCBI Taxonomy" id="2212470"/>
    <lineage>
        <taxon>Bacteria</taxon>
        <taxon>Candidatus Eiseniibacteriota</taxon>
    </lineage>
</organism>
<dbReference type="SUPFAM" id="SSF82171">
    <property type="entry name" value="DPP6 N-terminal domain-like"/>
    <property type="match status" value="1"/>
</dbReference>
<evidence type="ECO:0000313" key="5">
    <source>
        <dbReference type="Proteomes" id="UP001593833"/>
    </source>
</evidence>
<comment type="similarity">
    <text evidence="1">Belongs to the TolB family.</text>
</comment>
<dbReference type="Pfam" id="PF07676">
    <property type="entry name" value="PD40"/>
    <property type="match status" value="6"/>
</dbReference>
<dbReference type="Gene3D" id="2.120.10.30">
    <property type="entry name" value="TolB, C-terminal domain"/>
    <property type="match status" value="2"/>
</dbReference>
<accession>A0ABV6YJT7</accession>
<dbReference type="PANTHER" id="PTHR36842:SF1">
    <property type="entry name" value="PROTEIN TOLB"/>
    <property type="match status" value="1"/>
</dbReference>
<feature type="region of interest" description="Disordered" evidence="2">
    <location>
        <begin position="30"/>
        <end position="58"/>
    </location>
</feature>
<gene>
    <name evidence="4" type="ORF">ACFL6M_03165</name>
</gene>
<feature type="signal peptide" evidence="3">
    <location>
        <begin position="1"/>
        <end position="26"/>
    </location>
</feature>
<comment type="caution">
    <text evidence="4">The sequence shown here is derived from an EMBL/GenBank/DDBJ whole genome shotgun (WGS) entry which is preliminary data.</text>
</comment>
<dbReference type="InterPro" id="IPR011042">
    <property type="entry name" value="6-blade_b-propeller_TolB-like"/>
</dbReference>
<protein>
    <submittedName>
        <fullName evidence="4">TolB family protein</fullName>
    </submittedName>
</protein>
<keyword evidence="3" id="KW-0732">Signal</keyword>
<dbReference type="InterPro" id="IPR011659">
    <property type="entry name" value="WD40"/>
</dbReference>
<dbReference type="Gene3D" id="2.120.10.60">
    <property type="entry name" value="Tricorn protease N-terminal domain"/>
    <property type="match status" value="1"/>
</dbReference>